<dbReference type="SUPFAM" id="SSF52266">
    <property type="entry name" value="SGNH hydrolase"/>
    <property type="match status" value="2"/>
</dbReference>
<evidence type="ECO:0000313" key="1">
    <source>
        <dbReference type="EMBL" id="SEC67519.1"/>
    </source>
</evidence>
<dbReference type="GO" id="GO:0004622">
    <property type="term" value="F:phosphatidylcholine lysophospholipase activity"/>
    <property type="evidence" value="ECO:0007669"/>
    <property type="project" value="TreeGrafter"/>
</dbReference>
<name>A0A1H4UFK7_9FLAO</name>
<gene>
    <name evidence="1" type="ORF">SAMN05192540_3779</name>
</gene>
<dbReference type="RefSeq" id="WP_074674473.1">
    <property type="nucleotide sequence ID" value="NZ_FNTB01000001.1"/>
</dbReference>
<protein>
    <submittedName>
        <fullName evidence="1">Lysophospholipase L1</fullName>
    </submittedName>
</protein>
<dbReference type="Pfam" id="PF00657">
    <property type="entry name" value="Lipase_GDSL"/>
    <property type="match status" value="1"/>
</dbReference>
<reference evidence="1 2" key="1">
    <citation type="submission" date="2016-10" db="EMBL/GenBank/DDBJ databases">
        <authorList>
            <person name="de Groot N.N."/>
        </authorList>
    </citation>
    <scope>NUCLEOTIDE SEQUENCE [LARGE SCALE GENOMIC DNA]</scope>
    <source>
        <strain evidence="1 2">MAR_2009_71</strain>
    </source>
</reference>
<dbReference type="InterPro" id="IPR036514">
    <property type="entry name" value="SGNH_hydro_sf"/>
</dbReference>
<dbReference type="Proteomes" id="UP000183038">
    <property type="component" value="Unassembled WGS sequence"/>
</dbReference>
<proteinExistence type="predicted"/>
<dbReference type="InterPro" id="IPR051532">
    <property type="entry name" value="Ester_Hydrolysis_Enzymes"/>
</dbReference>
<dbReference type="PANTHER" id="PTHR30383:SF5">
    <property type="entry name" value="SGNH HYDROLASE-TYPE ESTERASE DOMAIN-CONTAINING PROTEIN"/>
    <property type="match status" value="1"/>
</dbReference>
<sequence>MRISTGLFVFIILFITTSISTYAQVINAGVSGNTAVDLLKRLDDDVLIKSPDLVIVMVGTNDMLNSKKLVSYQAYEDYLERIVIRLKQMKSNVVLMTSPPADSVYLFKRHDKKLFKESPNVKLDSARNRVHHVAKKLSVHYLDLFQVFNDMNLPKHNSDLFFKNSSNSGAADGVHPTALGYRFIGEFVFRYLKENLLLKNPQKIICLGDSITYGSGMVGRGTATGDTYPAVLQDFINNEYNSINRPSKN</sequence>
<dbReference type="AlphaFoldDB" id="A0A1H4UFK7"/>
<accession>A0A1H4UFK7</accession>
<evidence type="ECO:0000313" key="2">
    <source>
        <dbReference type="Proteomes" id="UP000183038"/>
    </source>
</evidence>
<dbReference type="InterPro" id="IPR001087">
    <property type="entry name" value="GDSL"/>
</dbReference>
<dbReference type="EMBL" id="FNTB01000001">
    <property type="protein sequence ID" value="SEC67519.1"/>
    <property type="molecule type" value="Genomic_DNA"/>
</dbReference>
<dbReference type="OrthoDB" id="9794725at2"/>
<organism evidence="1 2">
    <name type="scientific">Maribacter dokdonensis</name>
    <dbReference type="NCBI Taxonomy" id="320912"/>
    <lineage>
        <taxon>Bacteria</taxon>
        <taxon>Pseudomonadati</taxon>
        <taxon>Bacteroidota</taxon>
        <taxon>Flavobacteriia</taxon>
        <taxon>Flavobacteriales</taxon>
        <taxon>Flavobacteriaceae</taxon>
        <taxon>Maribacter</taxon>
    </lineage>
</organism>
<dbReference type="PANTHER" id="PTHR30383">
    <property type="entry name" value="THIOESTERASE 1/PROTEASE 1/LYSOPHOSPHOLIPASE L1"/>
    <property type="match status" value="1"/>
</dbReference>
<dbReference type="Gene3D" id="3.40.50.1110">
    <property type="entry name" value="SGNH hydrolase"/>
    <property type="match status" value="1"/>
</dbReference>